<dbReference type="InterPro" id="IPR027294">
    <property type="entry name" value="NPS_rcpt"/>
</dbReference>
<evidence type="ECO:0000256" key="4">
    <source>
        <dbReference type="ARBA" id="ARBA00022989"/>
    </source>
</evidence>
<dbReference type="InterPro" id="IPR017452">
    <property type="entry name" value="GPCR_Rhodpsn_7TM"/>
</dbReference>
<dbReference type="PANTHER" id="PTHR24244">
    <property type="entry name" value="NEUROPEPTIDE S RECEPTOR"/>
    <property type="match status" value="1"/>
</dbReference>
<evidence type="ECO:0000256" key="6">
    <source>
        <dbReference type="SAM" id="Phobius"/>
    </source>
</evidence>
<comment type="similarity">
    <text evidence="2">Belongs to the G-protein coupled receptor 1 family.</text>
</comment>
<dbReference type="EMBL" id="CAJPEX010000075">
    <property type="protein sequence ID" value="CAG0913066.1"/>
    <property type="molecule type" value="Genomic_DNA"/>
</dbReference>
<dbReference type="Pfam" id="PF00001">
    <property type="entry name" value="7tm_1"/>
    <property type="match status" value="1"/>
</dbReference>
<dbReference type="GO" id="GO:0016020">
    <property type="term" value="C:membrane"/>
    <property type="evidence" value="ECO:0007669"/>
    <property type="project" value="UniProtKB-SubCell"/>
</dbReference>
<evidence type="ECO:0000256" key="2">
    <source>
        <dbReference type="ARBA" id="ARBA00010663"/>
    </source>
</evidence>
<reference evidence="8" key="1">
    <citation type="submission" date="2020-11" db="EMBL/GenBank/DDBJ databases">
        <authorList>
            <person name="Tran Van P."/>
        </authorList>
    </citation>
    <scope>NUCLEOTIDE SEQUENCE</scope>
</reference>
<sequence length="150" mass="16960">MATSRRIAFAYEKQSSYKPSETGSKQFFSQIFLTENMTVLVILFVVIVVGNSAVLAALLLSKSRKKRMNFFIMQLAISDLLVGLISVTTDVAWKITVSWNAGLIACKLIRYFQSGIEWASSDERSRPFDLHIILLASKTSLFEFMMWSNS</sequence>
<keyword evidence="4 6" id="KW-1133">Transmembrane helix</keyword>
<keyword evidence="3 6" id="KW-0812">Transmembrane</keyword>
<dbReference type="OrthoDB" id="5987909at2759"/>
<protein>
    <recommendedName>
        <fullName evidence="7">G-protein coupled receptors family 1 profile domain-containing protein</fullName>
    </recommendedName>
</protein>
<dbReference type="PROSITE" id="PS50262">
    <property type="entry name" value="G_PROTEIN_RECEP_F1_2"/>
    <property type="match status" value="1"/>
</dbReference>
<dbReference type="AlphaFoldDB" id="A0A7R9BCZ4"/>
<keyword evidence="9" id="KW-1185">Reference proteome</keyword>
<evidence type="ECO:0000259" key="7">
    <source>
        <dbReference type="PROSITE" id="PS50262"/>
    </source>
</evidence>
<accession>A0A7R9BCZ4</accession>
<dbReference type="SUPFAM" id="SSF81321">
    <property type="entry name" value="Family A G protein-coupled receptor-like"/>
    <property type="match status" value="1"/>
</dbReference>
<dbReference type="GO" id="GO:0008188">
    <property type="term" value="F:neuropeptide receptor activity"/>
    <property type="evidence" value="ECO:0007669"/>
    <property type="project" value="InterPro"/>
</dbReference>
<organism evidence="8">
    <name type="scientific">Notodromas monacha</name>
    <dbReference type="NCBI Taxonomy" id="399045"/>
    <lineage>
        <taxon>Eukaryota</taxon>
        <taxon>Metazoa</taxon>
        <taxon>Ecdysozoa</taxon>
        <taxon>Arthropoda</taxon>
        <taxon>Crustacea</taxon>
        <taxon>Oligostraca</taxon>
        <taxon>Ostracoda</taxon>
        <taxon>Podocopa</taxon>
        <taxon>Podocopida</taxon>
        <taxon>Cypridocopina</taxon>
        <taxon>Cypridoidea</taxon>
        <taxon>Cyprididae</taxon>
        <taxon>Notodromas</taxon>
    </lineage>
</organism>
<gene>
    <name evidence="8" type="ORF">NMOB1V02_LOCUS825</name>
</gene>
<dbReference type="InterPro" id="IPR000276">
    <property type="entry name" value="GPCR_Rhodpsn"/>
</dbReference>
<dbReference type="PANTHER" id="PTHR24244:SF1">
    <property type="entry name" value="G-PROTEIN COUPLED RECEPTORS FAMILY 1 PROFILE DOMAIN-CONTAINING PROTEIN"/>
    <property type="match status" value="1"/>
</dbReference>
<evidence type="ECO:0000313" key="9">
    <source>
        <dbReference type="Proteomes" id="UP000678499"/>
    </source>
</evidence>
<evidence type="ECO:0000313" key="8">
    <source>
        <dbReference type="EMBL" id="CAD7272914.1"/>
    </source>
</evidence>
<keyword evidence="5 6" id="KW-0472">Membrane</keyword>
<proteinExistence type="inferred from homology"/>
<feature type="transmembrane region" description="Helical" evidence="6">
    <location>
        <begin position="68"/>
        <end position="85"/>
    </location>
</feature>
<evidence type="ECO:0000256" key="1">
    <source>
        <dbReference type="ARBA" id="ARBA00004370"/>
    </source>
</evidence>
<dbReference type="EMBL" id="OA882112">
    <property type="protein sequence ID" value="CAD7272914.1"/>
    <property type="molecule type" value="Genomic_DNA"/>
</dbReference>
<dbReference type="Gene3D" id="1.20.1070.10">
    <property type="entry name" value="Rhodopsin 7-helix transmembrane proteins"/>
    <property type="match status" value="1"/>
</dbReference>
<name>A0A7R9BCZ4_9CRUS</name>
<feature type="transmembrane region" description="Helical" evidence="6">
    <location>
        <begin position="37"/>
        <end position="61"/>
    </location>
</feature>
<comment type="subcellular location">
    <subcellularLocation>
        <location evidence="1">Membrane</location>
    </subcellularLocation>
</comment>
<evidence type="ECO:0000256" key="5">
    <source>
        <dbReference type="ARBA" id="ARBA00023136"/>
    </source>
</evidence>
<evidence type="ECO:0000256" key="3">
    <source>
        <dbReference type="ARBA" id="ARBA00022692"/>
    </source>
</evidence>
<dbReference type="PRINTS" id="PR00237">
    <property type="entry name" value="GPCRRHODOPSN"/>
</dbReference>
<dbReference type="Proteomes" id="UP000678499">
    <property type="component" value="Unassembled WGS sequence"/>
</dbReference>
<feature type="domain" description="G-protein coupled receptors family 1 profile" evidence="7">
    <location>
        <begin position="50"/>
        <end position="112"/>
    </location>
</feature>